<dbReference type="CDD" id="cd00207">
    <property type="entry name" value="fer2"/>
    <property type="match status" value="1"/>
</dbReference>
<feature type="domain" description="2Fe-2S ferredoxin-type" evidence="4">
    <location>
        <begin position="72"/>
        <end position="182"/>
    </location>
</feature>
<evidence type="ECO:0000256" key="2">
    <source>
        <dbReference type="ARBA" id="ARBA00023014"/>
    </source>
</evidence>
<keyword evidence="1" id="KW-0479">Metal-binding</keyword>
<dbReference type="AlphaFoldDB" id="A0ABD3QCF9"/>
<dbReference type="InterPro" id="IPR012675">
    <property type="entry name" value="Beta-grasp_dom_sf"/>
</dbReference>
<evidence type="ECO:0000256" key="1">
    <source>
        <dbReference type="ARBA" id="ARBA00022714"/>
    </source>
</evidence>
<dbReference type="InterPro" id="IPR036010">
    <property type="entry name" value="2Fe-2S_ferredoxin-like_sf"/>
</dbReference>
<organism evidence="5 6">
    <name type="scientific">Cyclotella cryptica</name>
    <dbReference type="NCBI Taxonomy" id="29204"/>
    <lineage>
        <taxon>Eukaryota</taxon>
        <taxon>Sar</taxon>
        <taxon>Stramenopiles</taxon>
        <taxon>Ochrophyta</taxon>
        <taxon>Bacillariophyta</taxon>
        <taxon>Coscinodiscophyceae</taxon>
        <taxon>Thalassiosirophycidae</taxon>
        <taxon>Stephanodiscales</taxon>
        <taxon>Stephanodiscaceae</taxon>
        <taxon>Cyclotella</taxon>
    </lineage>
</organism>
<dbReference type="Gene3D" id="3.10.20.30">
    <property type="match status" value="1"/>
</dbReference>
<dbReference type="SUPFAM" id="SSF54292">
    <property type="entry name" value="2Fe-2S ferredoxin-like"/>
    <property type="match status" value="1"/>
</dbReference>
<evidence type="ECO:0000256" key="3">
    <source>
        <dbReference type="SAM" id="SignalP"/>
    </source>
</evidence>
<gene>
    <name evidence="5" type="ORF">HJC23_000294</name>
</gene>
<evidence type="ECO:0000313" key="5">
    <source>
        <dbReference type="EMBL" id="KAL3797749.1"/>
    </source>
</evidence>
<feature type="signal peptide" evidence="3">
    <location>
        <begin position="1"/>
        <end position="22"/>
    </location>
</feature>
<proteinExistence type="predicted"/>
<keyword evidence="1" id="KW-0408">Iron</keyword>
<dbReference type="PROSITE" id="PS51085">
    <property type="entry name" value="2FE2S_FER_2"/>
    <property type="match status" value="1"/>
</dbReference>
<keyword evidence="6" id="KW-1185">Reference proteome</keyword>
<evidence type="ECO:0000259" key="4">
    <source>
        <dbReference type="PROSITE" id="PS51085"/>
    </source>
</evidence>
<comment type="caution">
    <text evidence="5">The sequence shown here is derived from an EMBL/GenBank/DDBJ whole genome shotgun (WGS) entry which is preliminary data.</text>
</comment>
<feature type="chain" id="PRO_5044799407" description="2Fe-2S ferredoxin-type domain-containing protein" evidence="3">
    <location>
        <begin position="23"/>
        <end position="232"/>
    </location>
</feature>
<dbReference type="EMBL" id="JABMIG020000052">
    <property type="protein sequence ID" value="KAL3797749.1"/>
    <property type="molecule type" value="Genomic_DNA"/>
</dbReference>
<reference evidence="5 6" key="1">
    <citation type="journal article" date="2020" name="G3 (Bethesda)">
        <title>Improved Reference Genome for Cyclotella cryptica CCMP332, a Model for Cell Wall Morphogenesis, Salinity Adaptation, and Lipid Production in Diatoms (Bacillariophyta).</title>
        <authorList>
            <person name="Roberts W.R."/>
            <person name="Downey K.M."/>
            <person name="Ruck E.C."/>
            <person name="Traller J.C."/>
            <person name="Alverson A.J."/>
        </authorList>
    </citation>
    <scope>NUCLEOTIDE SEQUENCE [LARGE SCALE GENOMIC DNA]</scope>
    <source>
        <strain evidence="5 6">CCMP332</strain>
    </source>
</reference>
<sequence>MKTAVFAYFFLASFCCFGRTRAFSVSKVTSIQAKLQLQSSSDCHSSEESASFSEKPRISSSTTLKRKDSVSYPLQISHQGLTMIIHVEENESILQALERQSLASTPSLGLSNIPHDCRRGNCLTCASRLNAVEPSTQTNLRPNVNNGLSPAVASDLTKNGFVLTCCSYITGPGVSLELEQNDQLWDMVYRSRHNDVGQIGMEAQARLLRRVDEENIGKWKKRMEKVWDSSDN</sequence>
<keyword evidence="1" id="KW-0001">2Fe-2S</keyword>
<keyword evidence="3" id="KW-0732">Signal</keyword>
<name>A0ABD3QCF9_9STRA</name>
<dbReference type="GO" id="GO:0051537">
    <property type="term" value="F:2 iron, 2 sulfur cluster binding"/>
    <property type="evidence" value="ECO:0007669"/>
    <property type="project" value="UniProtKB-KW"/>
</dbReference>
<evidence type="ECO:0000313" key="6">
    <source>
        <dbReference type="Proteomes" id="UP001516023"/>
    </source>
</evidence>
<dbReference type="Pfam" id="PF00111">
    <property type="entry name" value="Fer2"/>
    <property type="match status" value="1"/>
</dbReference>
<keyword evidence="2" id="KW-0411">Iron-sulfur</keyword>
<dbReference type="Proteomes" id="UP001516023">
    <property type="component" value="Unassembled WGS sequence"/>
</dbReference>
<protein>
    <recommendedName>
        <fullName evidence="4">2Fe-2S ferredoxin-type domain-containing protein</fullName>
    </recommendedName>
</protein>
<dbReference type="InterPro" id="IPR001041">
    <property type="entry name" value="2Fe-2S_ferredoxin-type"/>
</dbReference>
<accession>A0ABD3QCF9</accession>